<dbReference type="InterPro" id="IPR050476">
    <property type="entry name" value="Insect_CytP450_Detox"/>
</dbReference>
<evidence type="ECO:0000256" key="2">
    <source>
        <dbReference type="ARBA" id="ARBA00004174"/>
    </source>
</evidence>
<gene>
    <name evidence="16" type="primary">CYP3115A1</name>
</gene>
<evidence type="ECO:0000256" key="7">
    <source>
        <dbReference type="ARBA" id="ARBA00022824"/>
    </source>
</evidence>
<evidence type="ECO:0000256" key="12">
    <source>
        <dbReference type="ARBA" id="ARBA00023136"/>
    </source>
</evidence>
<dbReference type="PANTHER" id="PTHR24292">
    <property type="entry name" value="CYTOCHROME P450"/>
    <property type="match status" value="1"/>
</dbReference>
<keyword evidence="8" id="KW-0492">Microsome</keyword>
<keyword evidence="10 13" id="KW-0408">Iron</keyword>
<evidence type="ECO:0000256" key="9">
    <source>
        <dbReference type="ARBA" id="ARBA00023002"/>
    </source>
</evidence>
<keyword evidence="6 13" id="KW-0479">Metal-binding</keyword>
<dbReference type="CDD" id="cd11056">
    <property type="entry name" value="CYP6-like"/>
    <property type="match status" value="1"/>
</dbReference>
<evidence type="ECO:0000256" key="6">
    <source>
        <dbReference type="ARBA" id="ARBA00022723"/>
    </source>
</evidence>
<evidence type="ECO:0000256" key="13">
    <source>
        <dbReference type="PIRSR" id="PIRSR602401-1"/>
    </source>
</evidence>
<dbReference type="InterPro" id="IPR017972">
    <property type="entry name" value="Cyt_P450_CS"/>
</dbReference>
<evidence type="ECO:0000256" key="11">
    <source>
        <dbReference type="ARBA" id="ARBA00023033"/>
    </source>
</evidence>
<dbReference type="GO" id="GO:0016705">
    <property type="term" value="F:oxidoreductase activity, acting on paired donors, with incorporation or reduction of molecular oxygen"/>
    <property type="evidence" value="ECO:0007669"/>
    <property type="project" value="InterPro"/>
</dbReference>
<dbReference type="PRINTS" id="PR00463">
    <property type="entry name" value="EP450I"/>
</dbReference>
<dbReference type="Pfam" id="PF00067">
    <property type="entry name" value="p450"/>
    <property type="match status" value="2"/>
</dbReference>
<evidence type="ECO:0000256" key="8">
    <source>
        <dbReference type="ARBA" id="ARBA00022848"/>
    </source>
</evidence>
<evidence type="ECO:0000256" key="5">
    <source>
        <dbReference type="ARBA" id="ARBA00022617"/>
    </source>
</evidence>
<feature type="region of interest" description="Disordered" evidence="15">
    <location>
        <begin position="281"/>
        <end position="301"/>
    </location>
</feature>
<keyword evidence="5 13" id="KW-0349">Heme</keyword>
<sequence>MVIITLVLCTIICYLCYYLYGKLRYWHNRDFPCVSTKFNLRHMKYFLLGNKPQEVLLKEIYDELKGHKFGGYISLFTPYILLRDPEIINNVLVRDFAYFEDRFNEIEDTSDTFFDNVFAMKGQHWRYVRHKLTPLFSCNKVRLMVDQVVNCCNYAISRVERDIQQKPADVENLMASYCFSVVGSTVFGLDFDSGEGGDAKKVFLEMIDSFFKSKFLILLSLSLKIGMPKVEFFLRKFLRLNIGAPETCMRILADSIKMRERTGYRRNDFLQLMIDLKKEEQTSTNKMSHSSAGTKRKISEEEQDYSSKEIFGGAEPPADNFPEKIFTDVSIFANSFLFLSIGTNSTSCVLSFMLYEIAVNTDIQERLRMEIDSVLAGTNISFECLKRLTYMDKVIAETMRLHIPSGALMRNCKYDYKIPGTDKVVKRGETVVVMTSAMHHDEKYFQNPDKFDPERFSDMRAIQKGVYLPFGCGPRMCFAIPFVMMQIKITICKILSTYKLILNDRTRQPLKISTRDLMTHSEGGIWIDFRKRDSE</sequence>
<accession>A0A386RUB9</accession>
<dbReference type="GO" id="GO:0005789">
    <property type="term" value="C:endoplasmic reticulum membrane"/>
    <property type="evidence" value="ECO:0007669"/>
    <property type="project" value="UniProtKB-SubCell"/>
</dbReference>
<dbReference type="GO" id="GO:0004497">
    <property type="term" value="F:monooxygenase activity"/>
    <property type="evidence" value="ECO:0007669"/>
    <property type="project" value="UniProtKB-KW"/>
</dbReference>
<dbReference type="SUPFAM" id="SSF48264">
    <property type="entry name" value="Cytochrome P450"/>
    <property type="match status" value="1"/>
</dbReference>
<dbReference type="InterPro" id="IPR001128">
    <property type="entry name" value="Cyt_P450"/>
</dbReference>
<keyword evidence="11 14" id="KW-0503">Monooxygenase</keyword>
<evidence type="ECO:0000256" key="1">
    <source>
        <dbReference type="ARBA" id="ARBA00001971"/>
    </source>
</evidence>
<dbReference type="PROSITE" id="PS00086">
    <property type="entry name" value="CYTOCHROME_P450"/>
    <property type="match status" value="1"/>
</dbReference>
<name>A0A386RUB9_LAOST</name>
<reference evidence="16" key="1">
    <citation type="submission" date="2017-11" db="EMBL/GenBank/DDBJ databases">
        <authorList>
            <person name="Han C.G."/>
        </authorList>
    </citation>
    <scope>NUCLEOTIDE SEQUENCE</scope>
    <source>
        <strain evidence="16">Yunan</strain>
        <tissue evidence="16">Whole body</tissue>
    </source>
</reference>
<dbReference type="PRINTS" id="PR00385">
    <property type="entry name" value="P450"/>
</dbReference>
<dbReference type="Gene3D" id="1.10.630.10">
    <property type="entry name" value="Cytochrome P450"/>
    <property type="match status" value="1"/>
</dbReference>
<dbReference type="GO" id="GO:0005506">
    <property type="term" value="F:iron ion binding"/>
    <property type="evidence" value="ECO:0007669"/>
    <property type="project" value="InterPro"/>
</dbReference>
<dbReference type="InterPro" id="IPR002401">
    <property type="entry name" value="Cyt_P450_E_grp-I"/>
</dbReference>
<proteinExistence type="evidence at transcript level"/>
<dbReference type="PANTHER" id="PTHR24292:SF104">
    <property type="entry name" value="CYTOCHROME P450 308A1-RELATED"/>
    <property type="match status" value="1"/>
</dbReference>
<keyword evidence="12" id="KW-0472">Membrane</keyword>
<protein>
    <submittedName>
        <fullName evidence="16">Cytochrome P450</fullName>
    </submittedName>
</protein>
<dbReference type="InterPro" id="IPR036396">
    <property type="entry name" value="Cyt_P450_sf"/>
</dbReference>
<evidence type="ECO:0000256" key="15">
    <source>
        <dbReference type="SAM" id="MobiDB-lite"/>
    </source>
</evidence>
<comment type="cofactor">
    <cofactor evidence="1 13">
        <name>heme</name>
        <dbReference type="ChEBI" id="CHEBI:30413"/>
    </cofactor>
</comment>
<dbReference type="GO" id="GO:0020037">
    <property type="term" value="F:heme binding"/>
    <property type="evidence" value="ECO:0007669"/>
    <property type="project" value="InterPro"/>
</dbReference>
<keyword evidence="7" id="KW-0256">Endoplasmic reticulum</keyword>
<comment type="subcellular location">
    <subcellularLocation>
        <location evidence="3">Endoplasmic reticulum membrane</location>
        <topology evidence="3">Peripheral membrane protein</topology>
    </subcellularLocation>
    <subcellularLocation>
        <location evidence="2">Microsome membrane</location>
        <topology evidence="2">Peripheral membrane protein</topology>
    </subcellularLocation>
</comment>
<dbReference type="EMBL" id="MG566040">
    <property type="protein sequence ID" value="AYE67164.1"/>
    <property type="molecule type" value="mRNA"/>
</dbReference>
<comment type="similarity">
    <text evidence="4 14">Belongs to the cytochrome P450 family.</text>
</comment>
<evidence type="ECO:0000256" key="10">
    <source>
        <dbReference type="ARBA" id="ARBA00023004"/>
    </source>
</evidence>
<feature type="binding site" description="axial binding residue" evidence="13">
    <location>
        <position position="477"/>
    </location>
    <ligand>
        <name>heme</name>
        <dbReference type="ChEBI" id="CHEBI:30413"/>
    </ligand>
    <ligandPart>
        <name>Fe</name>
        <dbReference type="ChEBI" id="CHEBI:18248"/>
    </ligandPart>
</feature>
<feature type="compositionally biased region" description="Polar residues" evidence="15">
    <location>
        <begin position="282"/>
        <end position="293"/>
    </location>
</feature>
<dbReference type="AlphaFoldDB" id="A0A386RUB9"/>
<evidence type="ECO:0000313" key="16">
    <source>
        <dbReference type="EMBL" id="AYE67164.1"/>
    </source>
</evidence>
<keyword evidence="9 14" id="KW-0560">Oxidoreductase</keyword>
<organism evidence="16">
    <name type="scientific">Laodelphax striatellus</name>
    <name type="common">Small brown planthopper</name>
    <name type="synonym">Delphax striatella</name>
    <dbReference type="NCBI Taxonomy" id="195883"/>
    <lineage>
        <taxon>Eukaryota</taxon>
        <taxon>Metazoa</taxon>
        <taxon>Ecdysozoa</taxon>
        <taxon>Arthropoda</taxon>
        <taxon>Hexapoda</taxon>
        <taxon>Insecta</taxon>
        <taxon>Pterygota</taxon>
        <taxon>Neoptera</taxon>
        <taxon>Paraneoptera</taxon>
        <taxon>Hemiptera</taxon>
        <taxon>Auchenorrhyncha</taxon>
        <taxon>Fulgoroidea</taxon>
        <taxon>Delphacidae</taxon>
        <taxon>Criomorphinae</taxon>
        <taxon>Laodelphax</taxon>
    </lineage>
</organism>
<evidence type="ECO:0000256" key="3">
    <source>
        <dbReference type="ARBA" id="ARBA00004406"/>
    </source>
</evidence>
<evidence type="ECO:0000256" key="4">
    <source>
        <dbReference type="ARBA" id="ARBA00010617"/>
    </source>
</evidence>
<evidence type="ECO:0000256" key="14">
    <source>
        <dbReference type="RuleBase" id="RU000461"/>
    </source>
</evidence>